<dbReference type="CDD" id="cd00130">
    <property type="entry name" value="PAS"/>
    <property type="match status" value="1"/>
</dbReference>
<dbReference type="SUPFAM" id="SSF55073">
    <property type="entry name" value="Nucleotide cyclase"/>
    <property type="match status" value="1"/>
</dbReference>
<dbReference type="InterPro" id="IPR035919">
    <property type="entry name" value="EAL_sf"/>
</dbReference>
<sequence length="658" mass="72913">HARQESLLAAPRDDLIGRTVHEVLPPDVAATCMHALHEAQDKGISTGSQFRLLLPEGARWFELSVAQKASPDKQLPHFIVLSRDITDRKNAEHALRESESLMRAIVDNTPVEYWARDLDGRCIMENALIVRHWGSLLGKLPQDSSASPEELALWLDNNRRAYQGEVVEDEVEYRVEGEARVFRNVVAPIKVDGKIIGIVGFNQDVTDRKRAEDEIHRLAFYDPLTHLPNRRLMFDRLQHALIGSGRRKRYGALLLIDLDNFKYLNDTHGHEVGDQLLIEVAKRLKKRIRQGDTAARLGGDEFVVILEDIDGTLDGSIQAELIGESIRAELNQPFHLAGLPNACPVDYHCSSSIGIALFDGVKVTAEELLRRADTAMYQAKAAGRNTLRFFDPEMQAAVTLRAALETELRQAVDQEQFQLHYQLQVDAAGHPVGAEALLRWMHPVRGMVLPASFINLAEETGLIVPLGRWVLTAACRQLAAWAGQPATAELTLAVNVSVRQFRQASFTEQLRGLLAETGASAQRLKLEVTENLLQEEAEAVIGRMAELKQLGIHFALDDFGTGYSSLAYLKRLPLNQLKIDRSFVRDVLSDPNDAAIAETIVTLGNSLGLEVIAEGVETEEQLRFLAGIGCRQYQGFLFGHPVAAGDFAAAMPLRDAAA</sequence>
<comment type="catalytic activity">
    <reaction evidence="1">
        <text>3',3'-c-di-GMP + H2O = 5'-phosphoguanylyl(3'-&gt;5')guanosine + H(+)</text>
        <dbReference type="Rhea" id="RHEA:24902"/>
        <dbReference type="ChEBI" id="CHEBI:15377"/>
        <dbReference type="ChEBI" id="CHEBI:15378"/>
        <dbReference type="ChEBI" id="CHEBI:58754"/>
        <dbReference type="ChEBI" id="CHEBI:58805"/>
        <dbReference type="EC" id="3.1.4.52"/>
    </reaction>
    <physiologicalReaction direction="left-to-right" evidence="1">
        <dbReference type="Rhea" id="RHEA:24903"/>
    </physiologicalReaction>
</comment>
<dbReference type="InterPro" id="IPR000700">
    <property type="entry name" value="PAS-assoc_C"/>
</dbReference>
<proteinExistence type="predicted"/>
<dbReference type="InterPro" id="IPR043128">
    <property type="entry name" value="Rev_trsase/Diguanyl_cyclase"/>
</dbReference>
<organism evidence="5 6">
    <name type="scientific">Dechloromonas agitata</name>
    <dbReference type="NCBI Taxonomy" id="73030"/>
    <lineage>
        <taxon>Bacteria</taxon>
        <taxon>Pseudomonadati</taxon>
        <taxon>Pseudomonadota</taxon>
        <taxon>Betaproteobacteria</taxon>
        <taxon>Rhodocyclales</taxon>
        <taxon>Azonexaceae</taxon>
        <taxon>Dechloromonas</taxon>
    </lineage>
</organism>
<dbReference type="GO" id="GO:0071111">
    <property type="term" value="F:cyclic-guanylate-specific phosphodiesterase activity"/>
    <property type="evidence" value="ECO:0007669"/>
    <property type="project" value="UniProtKB-EC"/>
</dbReference>
<dbReference type="Gene3D" id="3.30.70.270">
    <property type="match status" value="1"/>
</dbReference>
<dbReference type="SUPFAM" id="SSF141868">
    <property type="entry name" value="EAL domain-like"/>
    <property type="match status" value="1"/>
</dbReference>
<name>A0A930BU78_9RHOO</name>
<dbReference type="Pfam" id="PF08448">
    <property type="entry name" value="PAS_4"/>
    <property type="match status" value="2"/>
</dbReference>
<evidence type="ECO:0000313" key="6">
    <source>
        <dbReference type="Proteomes" id="UP000718593"/>
    </source>
</evidence>
<evidence type="ECO:0000313" key="5">
    <source>
        <dbReference type="EMBL" id="MBF1165774.1"/>
    </source>
</evidence>
<dbReference type="PROSITE" id="PS50883">
    <property type="entry name" value="EAL"/>
    <property type="match status" value="1"/>
</dbReference>
<comment type="caution">
    <text evidence="5">The sequence shown here is derived from an EMBL/GenBank/DDBJ whole genome shotgun (WGS) entry which is preliminary data.</text>
</comment>
<feature type="domain" description="PAC" evidence="2">
    <location>
        <begin position="165"/>
        <end position="217"/>
    </location>
</feature>
<feature type="domain" description="PAC" evidence="2">
    <location>
        <begin position="46"/>
        <end position="97"/>
    </location>
</feature>
<accession>A0A930BU78</accession>
<dbReference type="SMART" id="SM00267">
    <property type="entry name" value="GGDEF"/>
    <property type="match status" value="1"/>
</dbReference>
<feature type="domain" description="EAL" evidence="3">
    <location>
        <begin position="401"/>
        <end position="655"/>
    </location>
</feature>
<dbReference type="SUPFAM" id="SSF55785">
    <property type="entry name" value="PYP-like sensor domain (PAS domain)"/>
    <property type="match status" value="2"/>
</dbReference>
<dbReference type="CDD" id="cd01948">
    <property type="entry name" value="EAL"/>
    <property type="match status" value="1"/>
</dbReference>
<protein>
    <submittedName>
        <fullName evidence="5">EAL domain-containing protein</fullName>
    </submittedName>
</protein>
<dbReference type="InterPro" id="IPR001633">
    <property type="entry name" value="EAL_dom"/>
</dbReference>
<evidence type="ECO:0000259" key="4">
    <source>
        <dbReference type="PROSITE" id="PS50887"/>
    </source>
</evidence>
<evidence type="ECO:0000259" key="2">
    <source>
        <dbReference type="PROSITE" id="PS50113"/>
    </source>
</evidence>
<dbReference type="CDD" id="cd01949">
    <property type="entry name" value="GGDEF"/>
    <property type="match status" value="1"/>
</dbReference>
<reference evidence="5" key="1">
    <citation type="submission" date="2020-04" db="EMBL/GenBank/DDBJ databases">
        <title>Deep metagenomics examines the oral microbiome during advanced dental caries in children, revealing novel taxa and co-occurrences with host molecules.</title>
        <authorList>
            <person name="Baker J.L."/>
            <person name="Morton J.T."/>
            <person name="Dinis M."/>
            <person name="Alvarez R."/>
            <person name="Tran N.C."/>
            <person name="Knight R."/>
            <person name="Edlund A."/>
        </authorList>
    </citation>
    <scope>NUCLEOTIDE SEQUENCE</scope>
    <source>
        <strain evidence="5">JCVI_32_bin.24</strain>
    </source>
</reference>
<evidence type="ECO:0000259" key="3">
    <source>
        <dbReference type="PROSITE" id="PS50883"/>
    </source>
</evidence>
<dbReference type="InterPro" id="IPR052155">
    <property type="entry name" value="Biofilm_reg_signaling"/>
</dbReference>
<dbReference type="InterPro" id="IPR013656">
    <property type="entry name" value="PAS_4"/>
</dbReference>
<evidence type="ECO:0000256" key="1">
    <source>
        <dbReference type="ARBA" id="ARBA00051114"/>
    </source>
</evidence>
<dbReference type="Pfam" id="PF00563">
    <property type="entry name" value="EAL"/>
    <property type="match status" value="1"/>
</dbReference>
<dbReference type="PROSITE" id="PS50113">
    <property type="entry name" value="PAC"/>
    <property type="match status" value="2"/>
</dbReference>
<dbReference type="AlphaFoldDB" id="A0A930BU78"/>
<dbReference type="Gene3D" id="3.30.450.20">
    <property type="entry name" value="PAS domain"/>
    <property type="match status" value="2"/>
</dbReference>
<dbReference type="EMBL" id="JABZMI010000275">
    <property type="protein sequence ID" value="MBF1165774.1"/>
    <property type="molecule type" value="Genomic_DNA"/>
</dbReference>
<dbReference type="InterPro" id="IPR000014">
    <property type="entry name" value="PAS"/>
</dbReference>
<dbReference type="NCBIfam" id="TIGR00254">
    <property type="entry name" value="GGDEF"/>
    <property type="match status" value="1"/>
</dbReference>
<dbReference type="FunFam" id="3.30.70.270:FF:000001">
    <property type="entry name" value="Diguanylate cyclase domain protein"/>
    <property type="match status" value="1"/>
</dbReference>
<dbReference type="InterPro" id="IPR000160">
    <property type="entry name" value="GGDEF_dom"/>
</dbReference>
<dbReference type="SMART" id="SM00052">
    <property type="entry name" value="EAL"/>
    <property type="match status" value="1"/>
</dbReference>
<dbReference type="NCBIfam" id="TIGR00229">
    <property type="entry name" value="sensory_box"/>
    <property type="match status" value="1"/>
</dbReference>
<gene>
    <name evidence="5" type="ORF">HXL68_12145</name>
</gene>
<dbReference type="GO" id="GO:0071732">
    <property type="term" value="P:cellular response to nitric oxide"/>
    <property type="evidence" value="ECO:0007669"/>
    <property type="project" value="UniProtKB-ARBA"/>
</dbReference>
<dbReference type="InterPro" id="IPR029787">
    <property type="entry name" value="Nucleotide_cyclase"/>
</dbReference>
<feature type="non-terminal residue" evidence="5">
    <location>
        <position position="1"/>
    </location>
</feature>
<dbReference type="PROSITE" id="PS50887">
    <property type="entry name" value="GGDEF"/>
    <property type="match status" value="1"/>
</dbReference>
<dbReference type="Gene3D" id="3.20.20.450">
    <property type="entry name" value="EAL domain"/>
    <property type="match status" value="1"/>
</dbReference>
<dbReference type="InterPro" id="IPR035965">
    <property type="entry name" value="PAS-like_dom_sf"/>
</dbReference>
<dbReference type="Pfam" id="PF00990">
    <property type="entry name" value="GGDEF"/>
    <property type="match status" value="1"/>
</dbReference>
<feature type="domain" description="GGDEF" evidence="4">
    <location>
        <begin position="249"/>
        <end position="392"/>
    </location>
</feature>
<dbReference type="Proteomes" id="UP000718593">
    <property type="component" value="Unassembled WGS sequence"/>
</dbReference>
<dbReference type="PANTHER" id="PTHR44757">
    <property type="entry name" value="DIGUANYLATE CYCLASE DGCP"/>
    <property type="match status" value="1"/>
</dbReference>
<dbReference type="PANTHER" id="PTHR44757:SF2">
    <property type="entry name" value="BIOFILM ARCHITECTURE MAINTENANCE PROTEIN MBAA"/>
    <property type="match status" value="1"/>
</dbReference>
<dbReference type="FunFam" id="3.20.20.450:FF:000001">
    <property type="entry name" value="Cyclic di-GMP phosphodiesterase yahA"/>
    <property type="match status" value="1"/>
</dbReference>